<protein>
    <submittedName>
        <fullName evidence="1">Uncharacterized protein</fullName>
    </submittedName>
</protein>
<proteinExistence type="predicted"/>
<dbReference type="Proteomes" id="UP000627292">
    <property type="component" value="Unassembled WGS sequence"/>
</dbReference>
<name>A0A917IQX4_9BACT</name>
<accession>A0A917IQX4</accession>
<gene>
    <name evidence="1" type="ORF">GCM10011379_05820</name>
</gene>
<keyword evidence="2" id="KW-1185">Reference proteome</keyword>
<dbReference type="EMBL" id="BMIB01000001">
    <property type="protein sequence ID" value="GGH59251.1"/>
    <property type="molecule type" value="Genomic_DNA"/>
</dbReference>
<dbReference type="AlphaFoldDB" id="A0A917IQX4"/>
<organism evidence="1 2">
    <name type="scientific">Filimonas zeae</name>
    <dbReference type="NCBI Taxonomy" id="1737353"/>
    <lineage>
        <taxon>Bacteria</taxon>
        <taxon>Pseudomonadati</taxon>
        <taxon>Bacteroidota</taxon>
        <taxon>Chitinophagia</taxon>
        <taxon>Chitinophagales</taxon>
        <taxon>Chitinophagaceae</taxon>
        <taxon>Filimonas</taxon>
    </lineage>
</organism>
<evidence type="ECO:0000313" key="1">
    <source>
        <dbReference type="EMBL" id="GGH59251.1"/>
    </source>
</evidence>
<sequence>MVIKAVATDKQYGYGNTSKYAIKVGKIENQTTYLMALRGPAGEQLQWNRRGSCCAFECKTATFGSGLLDKYEVTYEGLSAPIILYLNGYEFDENVQAPAGFTFLSADKIEKPYEFSADSIYKTELCNSNEIYCPGSISLKEVTGKLEKPDSIARCIDLSMLYLYFQAHPLTDARASGTRFKVSIGMVINCKGEAGNFFITSRRRGSDYITLSNQVLKTANDMNRKVWSPALKNGKAVDSYQEIDFTVSDGNFQKITPADR</sequence>
<reference evidence="1" key="2">
    <citation type="submission" date="2020-09" db="EMBL/GenBank/DDBJ databases">
        <authorList>
            <person name="Sun Q."/>
            <person name="Zhou Y."/>
        </authorList>
    </citation>
    <scope>NUCLEOTIDE SEQUENCE</scope>
    <source>
        <strain evidence="1">CGMCC 1.15290</strain>
    </source>
</reference>
<evidence type="ECO:0000313" key="2">
    <source>
        <dbReference type="Proteomes" id="UP000627292"/>
    </source>
</evidence>
<comment type="caution">
    <text evidence="1">The sequence shown here is derived from an EMBL/GenBank/DDBJ whole genome shotgun (WGS) entry which is preliminary data.</text>
</comment>
<reference evidence="1" key="1">
    <citation type="journal article" date="2014" name="Int. J. Syst. Evol. Microbiol.">
        <title>Complete genome sequence of Corynebacterium casei LMG S-19264T (=DSM 44701T), isolated from a smear-ripened cheese.</title>
        <authorList>
            <consortium name="US DOE Joint Genome Institute (JGI-PGF)"/>
            <person name="Walter F."/>
            <person name="Albersmeier A."/>
            <person name="Kalinowski J."/>
            <person name="Ruckert C."/>
        </authorList>
    </citation>
    <scope>NUCLEOTIDE SEQUENCE</scope>
    <source>
        <strain evidence="1">CGMCC 1.15290</strain>
    </source>
</reference>